<gene>
    <name evidence="2" type="ORF">SAMN06265795_10171</name>
</gene>
<organism evidence="2 3">
    <name type="scientific">Noviherbaspirillum humi</name>
    <dbReference type="NCBI Taxonomy" id="1688639"/>
    <lineage>
        <taxon>Bacteria</taxon>
        <taxon>Pseudomonadati</taxon>
        <taxon>Pseudomonadota</taxon>
        <taxon>Betaproteobacteria</taxon>
        <taxon>Burkholderiales</taxon>
        <taxon>Oxalobacteraceae</taxon>
        <taxon>Noviherbaspirillum</taxon>
    </lineage>
</organism>
<evidence type="ECO:0000313" key="2">
    <source>
        <dbReference type="EMBL" id="SNS11143.1"/>
    </source>
</evidence>
<keyword evidence="2" id="KW-0255">Endonuclease</keyword>
<sequence>MQGQSNPALKPAARSLRSNMTDAERLLWQRLRSNQLGARFRRQHPFQHYMLDFVCLEHKLVVEADGSQHMEAAAYDTQRTQTLQAAGFRLLRFWNHDILNQTEAVMEAIYLALHGKQQV</sequence>
<dbReference type="AlphaFoldDB" id="A0A239BVG2"/>
<keyword evidence="2" id="KW-0378">Hydrolase</keyword>
<name>A0A239BVG2_9BURK</name>
<dbReference type="PANTHER" id="PTHR38590">
    <property type="entry name" value="BLL0828 PROTEIN"/>
    <property type="match status" value="1"/>
</dbReference>
<feature type="domain" description="DUF559" evidence="1">
    <location>
        <begin position="10"/>
        <end position="113"/>
    </location>
</feature>
<protein>
    <submittedName>
        <fullName evidence="2">Very-short-patch-repair endonuclease</fullName>
    </submittedName>
</protein>
<dbReference type="InterPro" id="IPR047216">
    <property type="entry name" value="Endonuclease_DUF559_bact"/>
</dbReference>
<dbReference type="EMBL" id="FZOT01000001">
    <property type="protein sequence ID" value="SNS11143.1"/>
    <property type="molecule type" value="Genomic_DNA"/>
</dbReference>
<dbReference type="Gene3D" id="3.40.960.10">
    <property type="entry name" value="VSR Endonuclease"/>
    <property type="match status" value="1"/>
</dbReference>
<dbReference type="RefSeq" id="WP_089397314.1">
    <property type="nucleotide sequence ID" value="NZ_FZOT01000001.1"/>
</dbReference>
<dbReference type="Proteomes" id="UP000198284">
    <property type="component" value="Unassembled WGS sequence"/>
</dbReference>
<proteinExistence type="predicted"/>
<dbReference type="OrthoDB" id="9798754at2"/>
<evidence type="ECO:0000259" key="1">
    <source>
        <dbReference type="Pfam" id="PF04480"/>
    </source>
</evidence>
<dbReference type="GO" id="GO:0004519">
    <property type="term" value="F:endonuclease activity"/>
    <property type="evidence" value="ECO:0007669"/>
    <property type="project" value="UniProtKB-KW"/>
</dbReference>
<dbReference type="InterPro" id="IPR011335">
    <property type="entry name" value="Restrct_endonuc-II-like"/>
</dbReference>
<dbReference type="SUPFAM" id="SSF52980">
    <property type="entry name" value="Restriction endonuclease-like"/>
    <property type="match status" value="1"/>
</dbReference>
<dbReference type="PANTHER" id="PTHR38590:SF1">
    <property type="entry name" value="BLL0828 PROTEIN"/>
    <property type="match status" value="1"/>
</dbReference>
<accession>A0A239BVG2</accession>
<dbReference type="Pfam" id="PF04480">
    <property type="entry name" value="DUF559"/>
    <property type="match status" value="1"/>
</dbReference>
<dbReference type="CDD" id="cd01038">
    <property type="entry name" value="Endonuclease_DUF559"/>
    <property type="match status" value="1"/>
</dbReference>
<keyword evidence="2" id="KW-0540">Nuclease</keyword>
<keyword evidence="3" id="KW-1185">Reference proteome</keyword>
<reference evidence="2 3" key="1">
    <citation type="submission" date="2017-06" db="EMBL/GenBank/DDBJ databases">
        <authorList>
            <person name="Kim H.J."/>
            <person name="Triplett B.A."/>
        </authorList>
    </citation>
    <scope>NUCLEOTIDE SEQUENCE [LARGE SCALE GENOMIC DNA]</scope>
    <source>
        <strain evidence="2 3">U15</strain>
    </source>
</reference>
<dbReference type="InterPro" id="IPR007569">
    <property type="entry name" value="DUF559"/>
</dbReference>
<evidence type="ECO:0000313" key="3">
    <source>
        <dbReference type="Proteomes" id="UP000198284"/>
    </source>
</evidence>